<dbReference type="PANTHER" id="PTHR35335:SF1">
    <property type="entry name" value="UPF0716 PROTEIN FXSA"/>
    <property type="match status" value="1"/>
</dbReference>
<dbReference type="NCBIfam" id="NF008528">
    <property type="entry name" value="PRK11463.1-2"/>
    <property type="match status" value="1"/>
</dbReference>
<dbReference type="InterPro" id="IPR007313">
    <property type="entry name" value="FxsA"/>
</dbReference>
<evidence type="ECO:0000313" key="3">
    <source>
        <dbReference type="EMBL" id="GGL77515.1"/>
    </source>
</evidence>
<sequence>MATSHTAPRRRSSGLRTAIGLGALAEVVVYVLVASWIGLGWTILATLATSALGGALLARQGTKALGELRMRAEEHRAPGRALGDAGLIALGGLLMVLPGFLGDLLGLLCLLPVTRGLPRALIARGLLRRLPDRLRGPVYVRSTRTETVTGPDQPFRAGPATRGAHPVIEGEVVPERTDP</sequence>
<dbReference type="Pfam" id="PF04186">
    <property type="entry name" value="FxsA"/>
    <property type="match status" value="1"/>
</dbReference>
<dbReference type="GO" id="GO:0016020">
    <property type="term" value="C:membrane"/>
    <property type="evidence" value="ECO:0007669"/>
    <property type="project" value="InterPro"/>
</dbReference>
<dbReference type="EMBL" id="JAAMPA010000002">
    <property type="protein sequence ID" value="NIH69108.1"/>
    <property type="molecule type" value="Genomic_DNA"/>
</dbReference>
<reference evidence="3" key="4">
    <citation type="submission" date="2024-05" db="EMBL/GenBank/DDBJ databases">
        <authorList>
            <person name="Sun Q."/>
            <person name="Zhou Y."/>
        </authorList>
    </citation>
    <scope>NUCLEOTIDE SEQUENCE</scope>
    <source>
        <strain evidence="3">CGMCC 4.5581</strain>
    </source>
</reference>
<dbReference type="RefSeq" id="WP_166756689.1">
    <property type="nucleotide sequence ID" value="NZ_BAABJU010000003.1"/>
</dbReference>
<dbReference type="EMBL" id="BMMI01000007">
    <property type="protein sequence ID" value="GGL77515.1"/>
    <property type="molecule type" value="Genomic_DNA"/>
</dbReference>
<reference evidence="3" key="1">
    <citation type="journal article" date="2014" name="Int. J. Syst. Evol. Microbiol.">
        <title>Complete genome of a new Firmicutes species belonging to the dominant human colonic microbiota ('Ruminococcus bicirculans') reveals two chromosomes and a selective capacity to utilize plant glucans.</title>
        <authorList>
            <consortium name="NISC Comparative Sequencing Program"/>
            <person name="Wegmann U."/>
            <person name="Louis P."/>
            <person name="Goesmann A."/>
            <person name="Henrissat B."/>
            <person name="Duncan S.H."/>
            <person name="Flint H.J."/>
        </authorList>
    </citation>
    <scope>NUCLEOTIDE SEQUENCE</scope>
    <source>
        <strain evidence="3">CGMCC 4.5581</strain>
    </source>
</reference>
<gene>
    <name evidence="4" type="ORF">FB380_003596</name>
    <name evidence="3" type="ORF">GCM10011589_36910</name>
</gene>
<reference evidence="4 5" key="3">
    <citation type="submission" date="2020-02" db="EMBL/GenBank/DDBJ databases">
        <title>Sequencing the genomes of 1000 actinobacteria strains.</title>
        <authorList>
            <person name="Klenk H.-P."/>
        </authorList>
    </citation>
    <scope>NUCLEOTIDE SEQUENCE [LARGE SCALE GENOMIC DNA]</scope>
    <source>
        <strain evidence="4 5">DSM 45201</strain>
    </source>
</reference>
<accession>A0A846LUG7</accession>
<dbReference type="Proteomes" id="UP000648663">
    <property type="component" value="Unassembled WGS sequence"/>
</dbReference>
<proteinExistence type="predicted"/>
<organism evidence="4 5">
    <name type="scientific">Modestobacter marinus</name>
    <dbReference type="NCBI Taxonomy" id="477641"/>
    <lineage>
        <taxon>Bacteria</taxon>
        <taxon>Bacillati</taxon>
        <taxon>Actinomycetota</taxon>
        <taxon>Actinomycetes</taxon>
        <taxon>Geodermatophilales</taxon>
        <taxon>Geodermatophilaceae</taxon>
        <taxon>Modestobacter</taxon>
    </lineage>
</organism>
<evidence type="ECO:0000313" key="4">
    <source>
        <dbReference type="EMBL" id="NIH69108.1"/>
    </source>
</evidence>
<dbReference type="AlphaFoldDB" id="A0A846LUG7"/>
<dbReference type="Proteomes" id="UP000552836">
    <property type="component" value="Unassembled WGS sequence"/>
</dbReference>
<dbReference type="PANTHER" id="PTHR35335">
    <property type="entry name" value="UPF0716 PROTEIN FXSA"/>
    <property type="match status" value="1"/>
</dbReference>
<keyword evidence="6" id="KW-1185">Reference proteome</keyword>
<feature type="transmembrane region" description="Helical" evidence="2">
    <location>
        <begin position="39"/>
        <end position="58"/>
    </location>
</feature>
<keyword evidence="2" id="KW-0812">Transmembrane</keyword>
<reference evidence="6" key="2">
    <citation type="journal article" date="2019" name="Int. J. Syst. Evol. Microbiol.">
        <title>The Global Catalogue of Microorganisms (GCM) 10K type strain sequencing project: providing services to taxonomists for standard genome sequencing and annotation.</title>
        <authorList>
            <consortium name="The Broad Institute Genomics Platform"/>
            <consortium name="The Broad Institute Genome Sequencing Center for Infectious Disease"/>
            <person name="Wu L."/>
            <person name="Ma J."/>
        </authorList>
    </citation>
    <scope>NUCLEOTIDE SEQUENCE [LARGE SCALE GENOMIC DNA]</scope>
    <source>
        <strain evidence="6">CGMCC 4.5581</strain>
    </source>
</reference>
<comment type="caution">
    <text evidence="4">The sequence shown here is derived from an EMBL/GenBank/DDBJ whole genome shotgun (WGS) entry which is preliminary data.</text>
</comment>
<evidence type="ECO:0000256" key="1">
    <source>
        <dbReference type="SAM" id="MobiDB-lite"/>
    </source>
</evidence>
<keyword evidence="2" id="KW-1133">Transmembrane helix</keyword>
<protein>
    <submittedName>
        <fullName evidence="4">UPF0716 protein FxsA</fullName>
    </submittedName>
</protein>
<evidence type="ECO:0000256" key="2">
    <source>
        <dbReference type="SAM" id="Phobius"/>
    </source>
</evidence>
<feature type="transmembrane region" description="Helical" evidence="2">
    <location>
        <begin position="14"/>
        <end position="33"/>
    </location>
</feature>
<name>A0A846LUG7_9ACTN</name>
<keyword evidence="2" id="KW-0472">Membrane</keyword>
<feature type="transmembrane region" description="Helical" evidence="2">
    <location>
        <begin position="79"/>
        <end position="98"/>
    </location>
</feature>
<evidence type="ECO:0000313" key="5">
    <source>
        <dbReference type="Proteomes" id="UP000552836"/>
    </source>
</evidence>
<feature type="region of interest" description="Disordered" evidence="1">
    <location>
        <begin position="143"/>
        <end position="179"/>
    </location>
</feature>
<evidence type="ECO:0000313" key="6">
    <source>
        <dbReference type="Proteomes" id="UP000648663"/>
    </source>
</evidence>